<feature type="region of interest" description="Disordered" evidence="1">
    <location>
        <begin position="161"/>
        <end position="181"/>
    </location>
</feature>
<feature type="transmembrane region" description="Helical" evidence="2">
    <location>
        <begin position="481"/>
        <end position="504"/>
    </location>
</feature>
<proteinExistence type="predicted"/>
<dbReference type="AlphaFoldDB" id="A0A1A9AKC8"/>
<protein>
    <submittedName>
        <fullName evidence="4">PIR Superfamily Protein</fullName>
    </submittedName>
</protein>
<gene>
    <name evidence="4" type="ORF">POVWA1_077460</name>
    <name evidence="3" type="ORF">POVWA2_053890</name>
</gene>
<dbReference type="Proteomes" id="UP000078550">
    <property type="component" value="Unassembled WGS sequence"/>
</dbReference>
<evidence type="ECO:0000313" key="4">
    <source>
        <dbReference type="EMBL" id="SBT56645.1"/>
    </source>
</evidence>
<evidence type="ECO:0000313" key="3">
    <source>
        <dbReference type="EMBL" id="SBT47343.1"/>
    </source>
</evidence>
<keyword evidence="2" id="KW-0472">Membrane</keyword>
<feature type="compositionally biased region" description="Basic and acidic residues" evidence="1">
    <location>
        <begin position="98"/>
        <end position="107"/>
    </location>
</feature>
<accession>A0A1A9AKC8</accession>
<evidence type="ECO:0000313" key="6">
    <source>
        <dbReference type="Proteomes" id="UP000078555"/>
    </source>
</evidence>
<feature type="region of interest" description="Disordered" evidence="1">
    <location>
        <begin position="375"/>
        <end position="413"/>
    </location>
</feature>
<sequence length="555" mass="61059">MGVATIQVTYWNSGLSHEETKIKCIEKLTEIKNHIDGEFLKLNKSSLGEIDFVLKCTELEEYIDDAKQKYDDCFKDNSININPDVKKSIESVSQKCHEDHAKVKDLQTDQEEPIDLKTKPEESPTEHEECKNETAVEGGKCETKLENRAIALEAQQLAHQGERKLNGRLPSGSGPNTTPADKLKENVVAVGEDESRISSSHHSGMADLKVDSPPGDFRATETTNLRHSLAGPKDAAGPDGTLCADDLCGSNPQSGCGSRVHVATTGSSTFPNSSNSVVTKTSDNAICFTSDTQRIHVPGNLYADAHVEGDNVGLKQSTGEQSSIVPTSSCEDLSTARAPGIDEPSLRSIPEKLVGQEGILEQGTNYGQLQSTKLKLSQEMESPTNRKEHDGQFPNAKHSRISTQEKAREGHHAQDTLYSQAGTHLNELEGQRSGRIPQQNQSQDYINIQDNSLPTGDGNITPQDENSSILDHDLGGITIKIYIIIGLSILGSILLLILFMKFTTLGRIFSKKKKNNKQDIQEELNRIMYSPSSLEEQNIYLPYDNSEYSQYDSQY</sequence>
<reference evidence="6" key="3">
    <citation type="submission" date="2016-05" db="EMBL/GenBank/DDBJ databases">
        <authorList>
            <person name="Naeem R."/>
        </authorList>
    </citation>
    <scope>NUCLEOTIDE SEQUENCE [LARGE SCALE GENOMIC DNA]</scope>
</reference>
<reference evidence="5" key="2">
    <citation type="submission" date="2016-05" db="EMBL/GenBank/DDBJ databases">
        <authorList>
            <person name="Naeem Raeece"/>
        </authorList>
    </citation>
    <scope>NUCLEOTIDE SEQUENCE [LARGE SCALE GENOMIC DNA]</scope>
</reference>
<reference evidence="4" key="1">
    <citation type="submission" date="2016-05" db="EMBL/GenBank/DDBJ databases">
        <authorList>
            <person name="Lavstsen T."/>
            <person name="Jespersen J.S."/>
        </authorList>
    </citation>
    <scope>NUCLEOTIDE SEQUENCE [LARGE SCALE GENOMIC DNA]</scope>
</reference>
<feature type="compositionally biased region" description="Basic and acidic residues" evidence="1">
    <location>
        <begin position="403"/>
        <end position="413"/>
    </location>
</feature>
<feature type="region of interest" description="Disordered" evidence="1">
    <location>
        <begin position="314"/>
        <end position="350"/>
    </location>
</feature>
<evidence type="ECO:0000256" key="1">
    <source>
        <dbReference type="SAM" id="MobiDB-lite"/>
    </source>
</evidence>
<evidence type="ECO:0000256" key="2">
    <source>
        <dbReference type="SAM" id="Phobius"/>
    </source>
</evidence>
<feature type="region of interest" description="Disordered" evidence="1">
    <location>
        <begin position="98"/>
        <end position="135"/>
    </location>
</feature>
<keyword evidence="2" id="KW-0812">Transmembrane</keyword>
<name>A0A1A9AKC8_PLAOA</name>
<dbReference type="Proteomes" id="UP000078555">
    <property type="component" value="Unassembled WGS sequence"/>
</dbReference>
<feature type="region of interest" description="Disordered" evidence="1">
    <location>
        <begin position="195"/>
        <end position="214"/>
    </location>
</feature>
<organism evidence="4 6">
    <name type="scientific">Plasmodium ovale wallikeri</name>
    <dbReference type="NCBI Taxonomy" id="864142"/>
    <lineage>
        <taxon>Eukaryota</taxon>
        <taxon>Sar</taxon>
        <taxon>Alveolata</taxon>
        <taxon>Apicomplexa</taxon>
        <taxon>Aconoidasida</taxon>
        <taxon>Haemosporida</taxon>
        <taxon>Plasmodiidae</taxon>
        <taxon>Plasmodium</taxon>
        <taxon>Plasmodium (Plasmodium)</taxon>
    </lineage>
</organism>
<feature type="compositionally biased region" description="Polar residues" evidence="1">
    <location>
        <begin position="314"/>
        <end position="332"/>
    </location>
</feature>
<dbReference type="EMBL" id="FLRE01000187">
    <property type="protein sequence ID" value="SBT47343.1"/>
    <property type="molecule type" value="Genomic_DNA"/>
</dbReference>
<dbReference type="EMBL" id="FLRD01001153">
    <property type="protein sequence ID" value="SBT56645.1"/>
    <property type="molecule type" value="Genomic_DNA"/>
</dbReference>
<keyword evidence="2" id="KW-1133">Transmembrane helix</keyword>
<keyword evidence="6" id="KW-1185">Reference proteome</keyword>
<evidence type="ECO:0000313" key="5">
    <source>
        <dbReference type="Proteomes" id="UP000078550"/>
    </source>
</evidence>
<feature type="compositionally biased region" description="Basic and acidic residues" evidence="1">
    <location>
        <begin position="114"/>
        <end position="135"/>
    </location>
</feature>